<name>A0A562QR61_9PSED</name>
<dbReference type="EMBL" id="VLKY01000001">
    <property type="protein sequence ID" value="TWI58690.1"/>
    <property type="molecule type" value="Genomic_DNA"/>
</dbReference>
<reference evidence="1 2" key="1">
    <citation type="journal article" date="2015" name="Stand. Genomic Sci.">
        <title>Genomic Encyclopedia of Bacterial and Archaeal Type Strains, Phase III: the genomes of soil and plant-associated and newly described type strains.</title>
        <authorList>
            <person name="Whitman W.B."/>
            <person name="Woyke T."/>
            <person name="Klenk H.P."/>
            <person name="Zhou Y."/>
            <person name="Lilburn T.G."/>
            <person name="Beck B.J."/>
            <person name="De Vos P."/>
            <person name="Vandamme P."/>
            <person name="Eisen J.A."/>
            <person name="Garrity G."/>
            <person name="Hugenholtz P."/>
            <person name="Kyrpides N.C."/>
        </authorList>
    </citation>
    <scope>NUCLEOTIDE SEQUENCE [LARGE SCALE GENOMIC DNA]</scope>
    <source>
        <strain evidence="1 2">CGMCC 1.6858</strain>
    </source>
</reference>
<protein>
    <submittedName>
        <fullName evidence="1">Uncharacterized protein</fullName>
    </submittedName>
</protein>
<evidence type="ECO:0000313" key="1">
    <source>
        <dbReference type="EMBL" id="TWI58690.1"/>
    </source>
</evidence>
<dbReference type="AlphaFoldDB" id="A0A562QR61"/>
<sequence>MSEKPKLLELEPAKHYVVENNTGVKIEVEVITGNGTRIISTAQHGESVHVFPADGEKIDILYRWFDTKPRLRLV</sequence>
<dbReference type="RefSeq" id="WP_145137228.1">
    <property type="nucleotide sequence ID" value="NZ_VLKY01000001.1"/>
</dbReference>
<evidence type="ECO:0000313" key="2">
    <source>
        <dbReference type="Proteomes" id="UP000316905"/>
    </source>
</evidence>
<gene>
    <name evidence="1" type="ORF">IQ22_00398</name>
</gene>
<accession>A0A562QR61</accession>
<comment type="caution">
    <text evidence="1">The sequence shown here is derived from an EMBL/GenBank/DDBJ whole genome shotgun (WGS) entry which is preliminary data.</text>
</comment>
<dbReference type="Proteomes" id="UP000316905">
    <property type="component" value="Unassembled WGS sequence"/>
</dbReference>
<keyword evidence="2" id="KW-1185">Reference proteome</keyword>
<proteinExistence type="predicted"/>
<organism evidence="1 2">
    <name type="scientific">Pseudomonas duriflava</name>
    <dbReference type="NCBI Taxonomy" id="459528"/>
    <lineage>
        <taxon>Bacteria</taxon>
        <taxon>Pseudomonadati</taxon>
        <taxon>Pseudomonadota</taxon>
        <taxon>Gammaproteobacteria</taxon>
        <taxon>Pseudomonadales</taxon>
        <taxon>Pseudomonadaceae</taxon>
        <taxon>Pseudomonas</taxon>
    </lineage>
</organism>